<protein>
    <submittedName>
        <fullName evidence="1">Uncharacterized protein</fullName>
    </submittedName>
</protein>
<evidence type="ECO:0000313" key="1">
    <source>
        <dbReference type="EMBL" id="MFC3812801.1"/>
    </source>
</evidence>
<keyword evidence="2" id="KW-1185">Reference proteome</keyword>
<evidence type="ECO:0000313" key="2">
    <source>
        <dbReference type="Proteomes" id="UP001595616"/>
    </source>
</evidence>
<gene>
    <name evidence="1" type="ORF">ACFOOI_19210</name>
</gene>
<dbReference type="RefSeq" id="WP_379839705.1">
    <property type="nucleotide sequence ID" value="NZ_JBHRYQ010000001.1"/>
</dbReference>
<dbReference type="Proteomes" id="UP001595616">
    <property type="component" value="Unassembled WGS sequence"/>
</dbReference>
<comment type="caution">
    <text evidence="1">The sequence shown here is derived from an EMBL/GenBank/DDBJ whole genome shotgun (WGS) entry which is preliminary data.</text>
</comment>
<proteinExistence type="predicted"/>
<accession>A0ABV7Z0W6</accession>
<organism evidence="1 2">
    <name type="scientific">Lacihabitans lacunae</name>
    <dbReference type="NCBI Taxonomy" id="1028214"/>
    <lineage>
        <taxon>Bacteria</taxon>
        <taxon>Pseudomonadati</taxon>
        <taxon>Bacteroidota</taxon>
        <taxon>Cytophagia</taxon>
        <taxon>Cytophagales</taxon>
        <taxon>Leadbetterellaceae</taxon>
        <taxon>Lacihabitans</taxon>
    </lineage>
</organism>
<reference evidence="2" key="1">
    <citation type="journal article" date="2019" name="Int. J. Syst. Evol. Microbiol.">
        <title>The Global Catalogue of Microorganisms (GCM) 10K type strain sequencing project: providing services to taxonomists for standard genome sequencing and annotation.</title>
        <authorList>
            <consortium name="The Broad Institute Genomics Platform"/>
            <consortium name="The Broad Institute Genome Sequencing Center for Infectious Disease"/>
            <person name="Wu L."/>
            <person name="Ma J."/>
        </authorList>
    </citation>
    <scope>NUCLEOTIDE SEQUENCE [LARGE SCALE GENOMIC DNA]</scope>
    <source>
        <strain evidence="2">CECT 7956</strain>
    </source>
</reference>
<sequence length="51" mass="6134">MKKLKMQTKTPKKAIFLEISRILLLIQINLKLHKTKKRKKKFDIENSRKSP</sequence>
<dbReference type="EMBL" id="JBHRYQ010000001">
    <property type="protein sequence ID" value="MFC3812801.1"/>
    <property type="molecule type" value="Genomic_DNA"/>
</dbReference>
<name>A0ABV7Z0W6_9BACT</name>